<organism evidence="1 2">
    <name type="scientific">Naganishia onofrii</name>
    <dbReference type="NCBI Taxonomy" id="1851511"/>
    <lineage>
        <taxon>Eukaryota</taxon>
        <taxon>Fungi</taxon>
        <taxon>Dikarya</taxon>
        <taxon>Basidiomycota</taxon>
        <taxon>Agaricomycotina</taxon>
        <taxon>Tremellomycetes</taxon>
        <taxon>Filobasidiales</taxon>
        <taxon>Filobasidiaceae</taxon>
        <taxon>Naganishia</taxon>
    </lineage>
</organism>
<keyword evidence="2" id="KW-1185">Reference proteome</keyword>
<evidence type="ECO:0000313" key="1">
    <source>
        <dbReference type="EMBL" id="KAJ9126156.1"/>
    </source>
</evidence>
<accession>A0ACC2XR86</accession>
<reference evidence="1" key="1">
    <citation type="submission" date="2023-04" db="EMBL/GenBank/DDBJ databases">
        <title>Draft Genome sequencing of Naganishia species isolated from polar environments using Oxford Nanopore Technology.</title>
        <authorList>
            <person name="Leo P."/>
            <person name="Venkateswaran K."/>
        </authorList>
    </citation>
    <scope>NUCLEOTIDE SEQUENCE</scope>
    <source>
        <strain evidence="1">DBVPG 5303</strain>
    </source>
</reference>
<comment type="caution">
    <text evidence="1">The sequence shown here is derived from an EMBL/GenBank/DDBJ whole genome shotgun (WGS) entry which is preliminary data.</text>
</comment>
<dbReference type="Proteomes" id="UP001234202">
    <property type="component" value="Unassembled WGS sequence"/>
</dbReference>
<sequence>MAATNTPKEYKGKLFSAVRLHDENAEADKAENVIDLDEESDEQIIDLKGMSYAPKAGKQSERTERRHAKKSNDLREFERSKGIPSKQSTLSFKPKVTMPIVQASNHSTAQTQPLYEIDHSDDEILCISPKSPSPKLISLNEDSENEEDEEFEIVSAWLIEREGEGASEELLAVVDENMDEDDHEMEEEDADEEDAAGNTDSESANRMFQEELADNAELEAARSLLMLHNPAEDALTELDDHEPDNTPADKPPISVAHALENLNQLLRSGKKHSHLNPAQVAPLMVLRNFFIQRQRDGE</sequence>
<name>A0ACC2XR86_9TREE</name>
<gene>
    <name evidence="1" type="ORF">QFC24_002429</name>
</gene>
<protein>
    <submittedName>
        <fullName evidence="1">Uncharacterized protein</fullName>
    </submittedName>
</protein>
<proteinExistence type="predicted"/>
<evidence type="ECO:0000313" key="2">
    <source>
        <dbReference type="Proteomes" id="UP001234202"/>
    </source>
</evidence>
<dbReference type="EMBL" id="JASBWV010000006">
    <property type="protein sequence ID" value="KAJ9126156.1"/>
    <property type="molecule type" value="Genomic_DNA"/>
</dbReference>